<comment type="caution">
    <text evidence="1">The sequence shown here is derived from an EMBL/GenBank/DDBJ whole genome shotgun (WGS) entry which is preliminary data.</text>
</comment>
<organism evidence="1 2">
    <name type="scientific">Candidatus Electrothrix aarhusensis</name>
    <dbReference type="NCBI Taxonomy" id="1859131"/>
    <lineage>
        <taxon>Bacteria</taxon>
        <taxon>Pseudomonadati</taxon>
        <taxon>Thermodesulfobacteriota</taxon>
        <taxon>Desulfobulbia</taxon>
        <taxon>Desulfobulbales</taxon>
        <taxon>Desulfobulbaceae</taxon>
        <taxon>Candidatus Electrothrix</taxon>
    </lineage>
</organism>
<keyword evidence="2" id="KW-1185">Reference proteome</keyword>
<proteinExistence type="predicted"/>
<dbReference type="AlphaFoldDB" id="A0A444J5C6"/>
<sequence>MNRKGPPFPDGHPALTALHIQLPPNFSFKAFLIQTVLGANKMGIQGGRRNQPLRTRHPDPDFVSVKIKGFTGQINIQGRFIGRQTENYAGTRQELKQAVADVPASNQGQPHILRLMKFRQASTDCGK</sequence>
<dbReference type="EMBL" id="MTKO01000002">
    <property type="protein sequence ID" value="RWX48281.1"/>
    <property type="molecule type" value="Genomic_DNA"/>
</dbReference>
<accession>A0A444J5C6</accession>
<reference evidence="1 2" key="1">
    <citation type="submission" date="2017-01" db="EMBL/GenBank/DDBJ databases">
        <title>The cable genome- insights into the physiology and evolution of filamentous bacteria capable of sulfide oxidation via long distance electron transfer.</title>
        <authorList>
            <person name="Schreiber L."/>
            <person name="Bjerg J.T."/>
            <person name="Boggild A."/>
            <person name="Van De Vossenberg J."/>
            <person name="Meysman F."/>
            <person name="Nielsen L.P."/>
            <person name="Schramm A."/>
            <person name="Kjeldsen K.U."/>
        </authorList>
    </citation>
    <scope>NUCLEOTIDE SEQUENCE [LARGE SCALE GENOMIC DNA]</scope>
    <source>
        <strain evidence="1">MCF</strain>
    </source>
</reference>
<evidence type="ECO:0000313" key="2">
    <source>
        <dbReference type="Proteomes" id="UP000287853"/>
    </source>
</evidence>
<evidence type="ECO:0000313" key="1">
    <source>
        <dbReference type="EMBL" id="RWX48281.1"/>
    </source>
</evidence>
<name>A0A444J5C6_9BACT</name>
<gene>
    <name evidence="1" type="ORF">H206_05183</name>
</gene>
<protein>
    <submittedName>
        <fullName evidence="1">Uncharacterized protein</fullName>
    </submittedName>
</protein>
<dbReference type="Proteomes" id="UP000287853">
    <property type="component" value="Unassembled WGS sequence"/>
</dbReference>